<comment type="caution">
    <text evidence="1">The sequence shown here is derived from an EMBL/GenBank/DDBJ whole genome shotgun (WGS) entry which is preliminary data.</text>
</comment>
<proteinExistence type="predicted"/>
<organism evidence="1 2">
    <name type="scientific">Bacillus cereus</name>
    <dbReference type="NCBI Taxonomy" id="1396"/>
    <lineage>
        <taxon>Bacteria</taxon>
        <taxon>Bacillati</taxon>
        <taxon>Bacillota</taxon>
        <taxon>Bacilli</taxon>
        <taxon>Bacillales</taxon>
        <taxon>Bacillaceae</taxon>
        <taxon>Bacillus</taxon>
        <taxon>Bacillus cereus group</taxon>
    </lineage>
</organism>
<accession>A0A9X0MI50</accession>
<reference evidence="1 2" key="1">
    <citation type="submission" date="2015-12" db="EMBL/GenBank/DDBJ databases">
        <title>Bacillus cereus Group isolate.</title>
        <authorList>
            <person name="Kovac J."/>
        </authorList>
    </citation>
    <scope>NUCLEOTIDE SEQUENCE [LARGE SCALE GENOMIC DNA]</scope>
    <source>
        <strain evidence="1 2">FSL K6-0073</strain>
    </source>
</reference>
<protein>
    <submittedName>
        <fullName evidence="1">Uncharacterized protein</fullName>
    </submittedName>
</protein>
<evidence type="ECO:0000313" key="1">
    <source>
        <dbReference type="EMBL" id="KXY47577.1"/>
    </source>
</evidence>
<dbReference type="AlphaFoldDB" id="A0A9X0MI50"/>
<dbReference type="Proteomes" id="UP000075476">
    <property type="component" value="Unassembled WGS sequence"/>
</dbReference>
<name>A0A9X0MI50_BACCE</name>
<dbReference type="EMBL" id="LOMO01000026">
    <property type="protein sequence ID" value="KXY47577.1"/>
    <property type="molecule type" value="Genomic_DNA"/>
</dbReference>
<sequence>MEVSLELERTMAGNSKKPMMPQRRVFRVGSRIWRVVGLKVVNKVKLGVLFIPTDYQPSPMGGFYGQLTMNIRLRVIQVVEQFWVVEITVEQVN</sequence>
<gene>
    <name evidence="1" type="ORF">AT268_25565</name>
</gene>
<evidence type="ECO:0000313" key="2">
    <source>
        <dbReference type="Proteomes" id="UP000075476"/>
    </source>
</evidence>